<dbReference type="EMBL" id="DUJU01000013">
    <property type="protein sequence ID" value="HIH92696.1"/>
    <property type="molecule type" value="Genomic_DNA"/>
</dbReference>
<dbReference type="GeneID" id="1474316"/>
<evidence type="ECO:0000259" key="1">
    <source>
        <dbReference type="Pfam" id="PF13173"/>
    </source>
</evidence>
<evidence type="ECO:0000259" key="2">
    <source>
        <dbReference type="Pfam" id="PF13635"/>
    </source>
</evidence>
<dbReference type="PANTHER" id="PTHR33295">
    <property type="entry name" value="ATPASE"/>
    <property type="match status" value="1"/>
</dbReference>
<dbReference type="AlphaFoldDB" id="A0A832S6T3"/>
<dbReference type="Pfam" id="PF13173">
    <property type="entry name" value="AAA_14"/>
    <property type="match status" value="1"/>
</dbReference>
<gene>
    <name evidence="3" type="ORF">HA338_01190</name>
</gene>
<dbReference type="OMA" id="SVWKWML"/>
<comment type="caution">
    <text evidence="3">The sequence shown here is derived from an EMBL/GenBank/DDBJ whole genome shotgun (WGS) entry which is preliminary data.</text>
</comment>
<protein>
    <submittedName>
        <fullName evidence="3">ATP-binding protein</fullName>
    </submittedName>
</protein>
<evidence type="ECO:0000313" key="4">
    <source>
        <dbReference type="Proteomes" id="UP000600774"/>
    </source>
</evidence>
<proteinExistence type="predicted"/>
<keyword evidence="3" id="KW-0067">ATP-binding</keyword>
<name>A0A832S6T3_9EURY</name>
<reference evidence="3" key="1">
    <citation type="journal article" date="2020" name="bioRxiv">
        <title>A rank-normalized archaeal taxonomy based on genome phylogeny resolves widespread incomplete and uneven classifications.</title>
        <authorList>
            <person name="Rinke C."/>
            <person name="Chuvochina M."/>
            <person name="Mussig A.J."/>
            <person name="Chaumeil P.-A."/>
            <person name="Waite D.W."/>
            <person name="Whitman W.B."/>
            <person name="Parks D.H."/>
            <person name="Hugenholtz P."/>
        </authorList>
    </citation>
    <scope>NUCLEOTIDE SEQUENCE</scope>
    <source>
        <strain evidence="3">UBA8876</strain>
    </source>
</reference>
<keyword evidence="3" id="KW-0547">Nucleotide-binding</keyword>
<accession>A0A832S6T3</accession>
<sequence>MQRLEILPLVLDHQTFFQSPSNLIPRNIPFSPCLDGREINLIYGPLHAGKTSFLKYVAGLVQGVKIYINFADSRFKELGPECFQEIEEIAAEVYLKGNENEAEQIYYFLDEVHNFPGWENWVDRLYREGAGVFITSSSAGLLNPELSSRFAGRTRVLKLLPFSFKEYLTLKGLRVPRPNFLTPSRCDEMLCLFLKYFENGGFPAVIKDGNSMLSREYFEETLNNGIISGYNIQDAEGLKKLAVFLISNMASEYSLDTLKKASGIESEDTVRAYLDYLEEAFLLYRTPLFNHASENGNEKENNQERKVPCKVYAGDTGFFKTVFPNYPDSLGLRFENLVFLELLRQGNQVSYFRDKRECDFLLTEEGNPAVKAAVQVSVYFGNPATREREVLGLLEAMEVYGLNEGLILTMDDEGVIEIPDEDGEKKRIVINSVWKWMLE</sequence>
<dbReference type="RefSeq" id="WP_011022398.1">
    <property type="nucleotide sequence ID" value="NZ_DUJU01000013.1"/>
</dbReference>
<dbReference type="InterPro" id="IPR027417">
    <property type="entry name" value="P-loop_NTPase"/>
</dbReference>
<dbReference type="SUPFAM" id="SSF52540">
    <property type="entry name" value="P-loop containing nucleoside triphosphate hydrolases"/>
    <property type="match status" value="1"/>
</dbReference>
<organism evidence="3 4">
    <name type="scientific">Methanosarcina acetivorans</name>
    <dbReference type="NCBI Taxonomy" id="2214"/>
    <lineage>
        <taxon>Archaea</taxon>
        <taxon>Methanobacteriati</taxon>
        <taxon>Methanobacteriota</taxon>
        <taxon>Stenosarchaea group</taxon>
        <taxon>Methanomicrobia</taxon>
        <taxon>Methanosarcinales</taxon>
        <taxon>Methanosarcinaceae</taxon>
        <taxon>Methanosarcina</taxon>
    </lineage>
</organism>
<evidence type="ECO:0000313" key="3">
    <source>
        <dbReference type="EMBL" id="HIH92696.1"/>
    </source>
</evidence>
<feature type="domain" description="DUF4143" evidence="2">
    <location>
        <begin position="231"/>
        <end position="367"/>
    </location>
</feature>
<dbReference type="InterPro" id="IPR041682">
    <property type="entry name" value="AAA_14"/>
</dbReference>
<dbReference type="InterPro" id="IPR025420">
    <property type="entry name" value="DUF4143"/>
</dbReference>
<feature type="domain" description="AAA" evidence="1">
    <location>
        <begin position="37"/>
        <end position="168"/>
    </location>
</feature>
<dbReference type="Pfam" id="PF13635">
    <property type="entry name" value="DUF4143"/>
    <property type="match status" value="1"/>
</dbReference>
<dbReference type="Proteomes" id="UP000600774">
    <property type="component" value="Unassembled WGS sequence"/>
</dbReference>
<dbReference type="PANTHER" id="PTHR33295:SF8">
    <property type="entry name" value="AAA+ ATPASE DOMAIN-CONTAINING PROTEIN"/>
    <property type="match status" value="1"/>
</dbReference>
<dbReference type="GO" id="GO:0005524">
    <property type="term" value="F:ATP binding"/>
    <property type="evidence" value="ECO:0007669"/>
    <property type="project" value="UniProtKB-KW"/>
</dbReference>